<name>A0A090MQX6_AFIFE</name>
<dbReference type="EMBL" id="CCAZ020000001">
    <property type="protein sequence ID" value="CEG08647.1"/>
    <property type="molecule type" value="Genomic_DNA"/>
</dbReference>
<proteinExistence type="predicted"/>
<dbReference type="PANTHER" id="PTHR33171:SF17">
    <property type="entry name" value="LARA-LIKE N-TERMINAL DOMAIN-CONTAINING PROTEIN"/>
    <property type="match status" value="1"/>
</dbReference>
<dbReference type="Gene3D" id="3.90.226.30">
    <property type="match status" value="1"/>
</dbReference>
<sequence length="471" mass="52118">MNTKRVAVDFGDKKIDIDVPDHASVVEFEDPPFLQDPAASIRETLAKPYSSPPLAELIKPGMRVAIGFDDITRPNIPPRTILPIIVEELLAKGVKQRDILFVNACSNHRKNTRAELANHLGPEIFGTFWGTGQILNHDCTDPEQLQYFGVTDGGRYVEMNKHFVNADLMIYQGNVAAGAWRSYTGTGVAVGLASTRSIASHHSFHGIPEPAVKVNAEKKAAAAPRRRIPSVKEEMTDYLDQALGRKVFYINSFNGSGGRMAGVFAGYADGVKPPAWELAEKYVRRPTPEADVLIVGLPASYSYGSSNNTLIATVGATVPPRYCPEAPVLREGGVVIACSPANGHIDADRFPSYQPAIDLYARYFSSRDMVDHEDEFDHRPDFRHKYTHGYGYPPLHAFWLFYENEYLLKRAGAVIMAGTPNPGAFRALGLTPARNFDEAWQIAKKYVGTNPRTVVAPTFWSKPRIKFDVPR</sequence>
<dbReference type="InterPro" id="IPR043166">
    <property type="entry name" value="LarA-like_C"/>
</dbReference>
<dbReference type="Gene3D" id="3.40.50.11440">
    <property type="match status" value="1"/>
</dbReference>
<dbReference type="InterPro" id="IPR048068">
    <property type="entry name" value="LarA-like"/>
</dbReference>
<dbReference type="OrthoDB" id="9770545at2"/>
<keyword evidence="3" id="KW-1185">Reference proteome</keyword>
<accession>A0A090MQX6</accession>
<dbReference type="Proteomes" id="UP000035762">
    <property type="component" value="Unassembled WGS sequence"/>
</dbReference>
<organism evidence="2 3">
    <name type="scientific">Afipia felis</name>
    <name type="common">Cat scratch disease bacillus</name>
    <dbReference type="NCBI Taxonomy" id="1035"/>
    <lineage>
        <taxon>Bacteria</taxon>
        <taxon>Pseudomonadati</taxon>
        <taxon>Pseudomonadota</taxon>
        <taxon>Alphaproteobacteria</taxon>
        <taxon>Hyphomicrobiales</taxon>
        <taxon>Nitrobacteraceae</taxon>
        <taxon>Afipia</taxon>
    </lineage>
</organism>
<dbReference type="RefSeq" id="WP_009340587.1">
    <property type="nucleotide sequence ID" value="NZ_CCAZ020000001.1"/>
</dbReference>
<feature type="domain" description="LarA-like N-terminal" evidence="1">
    <location>
        <begin position="10"/>
        <end position="204"/>
    </location>
</feature>
<dbReference type="Pfam" id="PF09861">
    <property type="entry name" value="Lar_N"/>
    <property type="match status" value="1"/>
</dbReference>
<dbReference type="STRING" id="1035.BN961_02065"/>
<gene>
    <name evidence="2" type="ORF">BN961_02065</name>
</gene>
<evidence type="ECO:0000313" key="2">
    <source>
        <dbReference type="EMBL" id="CEG08647.1"/>
    </source>
</evidence>
<dbReference type="InterPro" id="IPR018657">
    <property type="entry name" value="LarA-like_N"/>
</dbReference>
<dbReference type="GO" id="GO:0050043">
    <property type="term" value="F:lactate racemase activity"/>
    <property type="evidence" value="ECO:0007669"/>
    <property type="project" value="InterPro"/>
</dbReference>
<reference evidence="2 3" key="1">
    <citation type="journal article" date="2014" name="Genome Announc.">
        <title>Genome Sequence of Afipia felis Strain 76713, Isolated in Hospital Water Using an Amoeba Co-Culture Procedure.</title>
        <authorList>
            <person name="Benamar S."/>
            <person name="La Scola B."/>
            <person name="Croce O."/>
        </authorList>
    </citation>
    <scope>NUCLEOTIDE SEQUENCE [LARGE SCALE GENOMIC DNA]</scope>
    <source>
        <strain evidence="2 3">76713</strain>
    </source>
</reference>
<protein>
    <recommendedName>
        <fullName evidence="1">LarA-like N-terminal domain-containing protein</fullName>
    </recommendedName>
</protein>
<comment type="caution">
    <text evidence="2">The sequence shown here is derived from an EMBL/GenBank/DDBJ whole genome shotgun (WGS) entry which is preliminary data.</text>
</comment>
<evidence type="ECO:0000259" key="1">
    <source>
        <dbReference type="Pfam" id="PF09861"/>
    </source>
</evidence>
<evidence type="ECO:0000313" key="3">
    <source>
        <dbReference type="Proteomes" id="UP000035762"/>
    </source>
</evidence>
<dbReference type="PANTHER" id="PTHR33171">
    <property type="entry name" value="LAR_N DOMAIN-CONTAINING PROTEIN"/>
    <property type="match status" value="1"/>
</dbReference>
<dbReference type="AlphaFoldDB" id="A0A090MQX6"/>